<dbReference type="PANTHER" id="PTHR48105">
    <property type="entry name" value="THIOREDOXIN REDUCTASE 1-RELATED-RELATED"/>
    <property type="match status" value="1"/>
</dbReference>
<dbReference type="eggNOG" id="COG0492">
    <property type="taxonomic scope" value="Bacteria"/>
</dbReference>
<proteinExistence type="predicted"/>
<evidence type="ECO:0000313" key="5">
    <source>
        <dbReference type="Proteomes" id="UP000030003"/>
    </source>
</evidence>
<protein>
    <submittedName>
        <fullName evidence="4">Thioredoxin reductase</fullName>
    </submittedName>
</protein>
<dbReference type="OrthoDB" id="109585at2"/>
<feature type="domain" description="FAD/NAD(P)-binding" evidence="3">
    <location>
        <begin position="6"/>
        <end position="288"/>
    </location>
</feature>
<dbReference type="Gene3D" id="3.50.50.60">
    <property type="entry name" value="FAD/NAD(P)-binding domain"/>
    <property type="match status" value="2"/>
</dbReference>
<evidence type="ECO:0000256" key="1">
    <source>
        <dbReference type="ARBA" id="ARBA00022630"/>
    </source>
</evidence>
<dbReference type="Proteomes" id="UP000030003">
    <property type="component" value="Unassembled WGS sequence"/>
</dbReference>
<accession>A0A0A0M8L3</accession>
<name>A0A0A0M8L3_9GAMM</name>
<dbReference type="InterPro" id="IPR050097">
    <property type="entry name" value="Ferredoxin-NADP_redctase_2"/>
</dbReference>
<dbReference type="InterPro" id="IPR036188">
    <property type="entry name" value="FAD/NAD-bd_sf"/>
</dbReference>
<keyword evidence="5" id="KW-1185">Reference proteome</keyword>
<comment type="caution">
    <text evidence="4">The sequence shown here is derived from an EMBL/GenBank/DDBJ whole genome shotgun (WGS) entry which is preliminary data.</text>
</comment>
<evidence type="ECO:0000256" key="2">
    <source>
        <dbReference type="ARBA" id="ARBA00023002"/>
    </source>
</evidence>
<sequence length="307" mass="33075">MAEQWECVIVGAGPAGLSAALYMARFRRRVLVVHDGRSRALRIPVTRNVPGFPDGVEGPGLVDRMRRHAVEYGAGMREAEVVQARRGDEGFVLTLADTREQLHAASLILATGLYLQQPPLEEGVHEAALRAGVLRYCPICDGHEQIDRCIGVIGADGHGAREALFLRRFSADITLVPLHNSEVTAKDRTRLQQAGIRVVDRPVAHHAPGEDGYRVQLDGDDQPLRFDVVYPALGVRQRTELAVMLGLELGGDGTTAADSPLGTPVPGLYCAGDIAEGLDQISVAMGHGALAATRAHNWLRSREAPGE</sequence>
<dbReference type="PRINTS" id="PR00469">
    <property type="entry name" value="PNDRDTASEII"/>
</dbReference>
<dbReference type="GO" id="GO:0016491">
    <property type="term" value="F:oxidoreductase activity"/>
    <property type="evidence" value="ECO:0007669"/>
    <property type="project" value="UniProtKB-KW"/>
</dbReference>
<dbReference type="InterPro" id="IPR023753">
    <property type="entry name" value="FAD/NAD-binding_dom"/>
</dbReference>
<gene>
    <name evidence="4" type="ORF">N791_01180</name>
</gene>
<dbReference type="RefSeq" id="WP_027068712.1">
    <property type="nucleotide sequence ID" value="NZ_AUHT01000004.1"/>
</dbReference>
<keyword evidence="1" id="KW-0285">Flavoprotein</keyword>
<dbReference type="SUPFAM" id="SSF51905">
    <property type="entry name" value="FAD/NAD(P)-binding domain"/>
    <property type="match status" value="1"/>
</dbReference>
<keyword evidence="2" id="KW-0560">Oxidoreductase</keyword>
<dbReference type="PRINTS" id="PR00368">
    <property type="entry name" value="FADPNR"/>
</dbReference>
<reference evidence="4 5" key="1">
    <citation type="submission" date="2013-08" db="EMBL/GenBank/DDBJ databases">
        <title>Genomic analysis of Lysobacter defluvii.</title>
        <authorList>
            <person name="Wang Q."/>
            <person name="Wang G."/>
        </authorList>
    </citation>
    <scope>NUCLEOTIDE SEQUENCE [LARGE SCALE GENOMIC DNA]</scope>
    <source>
        <strain evidence="4 5">IMMIB APB-9</strain>
    </source>
</reference>
<dbReference type="EMBL" id="AVBH01000067">
    <property type="protein sequence ID" value="KGO98569.1"/>
    <property type="molecule type" value="Genomic_DNA"/>
</dbReference>
<organism evidence="4 5">
    <name type="scientific">Lysobacter defluvii IMMIB APB-9 = DSM 18482</name>
    <dbReference type="NCBI Taxonomy" id="1385515"/>
    <lineage>
        <taxon>Bacteria</taxon>
        <taxon>Pseudomonadati</taxon>
        <taxon>Pseudomonadota</taxon>
        <taxon>Gammaproteobacteria</taxon>
        <taxon>Lysobacterales</taxon>
        <taxon>Lysobacteraceae</taxon>
        <taxon>Novilysobacter</taxon>
    </lineage>
</organism>
<evidence type="ECO:0000259" key="3">
    <source>
        <dbReference type="Pfam" id="PF07992"/>
    </source>
</evidence>
<dbReference type="STRING" id="1385515.GCA_000423325_00118"/>
<dbReference type="Pfam" id="PF07992">
    <property type="entry name" value="Pyr_redox_2"/>
    <property type="match status" value="1"/>
</dbReference>
<dbReference type="AlphaFoldDB" id="A0A0A0M8L3"/>
<evidence type="ECO:0000313" key="4">
    <source>
        <dbReference type="EMBL" id="KGO98569.1"/>
    </source>
</evidence>